<keyword evidence="2" id="KW-1185">Reference proteome</keyword>
<sequence length="48" mass="5797">MLENYIEDKILNKITIFNLLFEFKKLSFDELNEIIILPEKVILQLLDE</sequence>
<dbReference type="RefSeq" id="WP_006738490.1">
    <property type="nucleotide sequence ID" value="NZ_AEUZ02000001.1"/>
</dbReference>
<dbReference type="Proteomes" id="UP000005388">
    <property type="component" value="Unassembled WGS sequence"/>
</dbReference>
<accession>G5KFG5</accession>
<name>G5KFG5_9STRE</name>
<proteinExistence type="predicted"/>
<dbReference type="STRING" id="764291.STRUR_1009"/>
<evidence type="ECO:0000313" key="1">
    <source>
        <dbReference type="EMBL" id="EHJ55697.1"/>
    </source>
</evidence>
<evidence type="ECO:0000313" key="2">
    <source>
        <dbReference type="Proteomes" id="UP000005388"/>
    </source>
</evidence>
<protein>
    <submittedName>
        <fullName evidence="1">Uncharacterized protein</fullName>
    </submittedName>
</protein>
<dbReference type="EMBL" id="AEUZ02000001">
    <property type="protein sequence ID" value="EHJ55697.1"/>
    <property type="molecule type" value="Genomic_DNA"/>
</dbReference>
<gene>
    <name evidence="1" type="ORF">STRUR_1009</name>
</gene>
<reference evidence="1 2" key="1">
    <citation type="journal article" date="2014" name="Int. J. Syst. Evol. Microbiol.">
        <title>Phylogenomics and the dynamic genome evolution of the genus Streptococcus.</title>
        <authorList>
            <consortium name="The Broad Institute Genome Sequencing Platform"/>
            <person name="Richards V.P."/>
            <person name="Palmer S.R."/>
            <person name="Pavinski Bitar P.D."/>
            <person name="Qin X."/>
            <person name="Weinstock G.M."/>
            <person name="Highlander S.K."/>
            <person name="Town C.D."/>
            <person name="Burne R.A."/>
            <person name="Stanhope M.J."/>
        </authorList>
    </citation>
    <scope>NUCLEOTIDE SEQUENCE [LARGE SCALE GENOMIC DNA]</scope>
    <source>
        <strain evidence="1 2">2285-97</strain>
    </source>
</reference>
<organism evidence="1 2">
    <name type="scientific">Streptococcus urinalis 2285-97</name>
    <dbReference type="NCBI Taxonomy" id="764291"/>
    <lineage>
        <taxon>Bacteria</taxon>
        <taxon>Bacillati</taxon>
        <taxon>Bacillota</taxon>
        <taxon>Bacilli</taxon>
        <taxon>Lactobacillales</taxon>
        <taxon>Streptococcaceae</taxon>
        <taxon>Streptococcus</taxon>
    </lineage>
</organism>
<dbReference type="AlphaFoldDB" id="G5KFG5"/>
<comment type="caution">
    <text evidence="1">The sequence shown here is derived from an EMBL/GenBank/DDBJ whole genome shotgun (WGS) entry which is preliminary data.</text>
</comment>